<dbReference type="Proteomes" id="UP000585474">
    <property type="component" value="Unassembled WGS sequence"/>
</dbReference>
<evidence type="ECO:0000313" key="2">
    <source>
        <dbReference type="Proteomes" id="UP000585474"/>
    </source>
</evidence>
<keyword evidence="2" id="KW-1185">Reference proteome</keyword>
<reference evidence="2" key="1">
    <citation type="submission" date="2019-07" db="EMBL/GenBank/DDBJ databases">
        <title>De Novo Assembly of kiwifruit Actinidia rufa.</title>
        <authorList>
            <person name="Sugita-Konishi S."/>
            <person name="Sato K."/>
            <person name="Mori E."/>
            <person name="Abe Y."/>
            <person name="Kisaki G."/>
            <person name="Hamano K."/>
            <person name="Suezawa K."/>
            <person name="Otani M."/>
            <person name="Fukuda T."/>
            <person name="Manabe T."/>
            <person name="Gomi K."/>
            <person name="Tabuchi M."/>
            <person name="Akimitsu K."/>
            <person name="Kataoka I."/>
        </authorList>
    </citation>
    <scope>NUCLEOTIDE SEQUENCE [LARGE SCALE GENOMIC DNA]</scope>
    <source>
        <strain evidence="2">cv. Fuchu</strain>
    </source>
</reference>
<dbReference type="EMBL" id="BJWL01000037">
    <property type="protein sequence ID" value="GFS28186.1"/>
    <property type="molecule type" value="Genomic_DNA"/>
</dbReference>
<proteinExistence type="predicted"/>
<dbReference type="AlphaFoldDB" id="A0A7J0D693"/>
<sequence length="114" mass="13088">MQRILLLEKDNRTDLLECRKMKLQGSGLNKTCRSRIGRPHLCAFLKTTALKGLSFFLNTLTRFAIDFAITHDLFVLQSRQLMESFGESAFRLRPHCLRLLPLDCPPLQLALISN</sequence>
<protein>
    <submittedName>
        <fullName evidence="1">Uncharacterized protein</fullName>
    </submittedName>
</protein>
<gene>
    <name evidence="1" type="ORF">Acr_00g0000410</name>
</gene>
<organism evidence="1 2">
    <name type="scientific">Actinidia rufa</name>
    <dbReference type="NCBI Taxonomy" id="165716"/>
    <lineage>
        <taxon>Eukaryota</taxon>
        <taxon>Viridiplantae</taxon>
        <taxon>Streptophyta</taxon>
        <taxon>Embryophyta</taxon>
        <taxon>Tracheophyta</taxon>
        <taxon>Spermatophyta</taxon>
        <taxon>Magnoliopsida</taxon>
        <taxon>eudicotyledons</taxon>
        <taxon>Gunneridae</taxon>
        <taxon>Pentapetalae</taxon>
        <taxon>asterids</taxon>
        <taxon>Ericales</taxon>
        <taxon>Actinidiaceae</taxon>
        <taxon>Actinidia</taxon>
    </lineage>
</organism>
<evidence type="ECO:0000313" key="1">
    <source>
        <dbReference type="EMBL" id="GFS28186.1"/>
    </source>
</evidence>
<comment type="caution">
    <text evidence="1">The sequence shown here is derived from an EMBL/GenBank/DDBJ whole genome shotgun (WGS) entry which is preliminary data.</text>
</comment>
<accession>A0A7J0D693</accession>
<name>A0A7J0D693_9ERIC</name>